<dbReference type="PROSITE" id="PS50878">
    <property type="entry name" value="RT_POL"/>
    <property type="match status" value="1"/>
</dbReference>
<keyword evidence="2" id="KW-0808">Transferase</keyword>
<evidence type="ECO:0000313" key="2">
    <source>
        <dbReference type="EMBL" id="KAK9695171.1"/>
    </source>
</evidence>
<dbReference type="SUPFAM" id="SSF56672">
    <property type="entry name" value="DNA/RNA polymerases"/>
    <property type="match status" value="1"/>
</dbReference>
<feature type="domain" description="Reverse transcriptase" evidence="1">
    <location>
        <begin position="168"/>
        <end position="419"/>
    </location>
</feature>
<dbReference type="Proteomes" id="UP001458880">
    <property type="component" value="Unassembled WGS sequence"/>
</dbReference>
<name>A0AAW1IYD7_POPJA</name>
<gene>
    <name evidence="2" type="ORF">QE152_g33056</name>
</gene>
<comment type="caution">
    <text evidence="2">The sequence shown here is derived from an EMBL/GenBank/DDBJ whole genome shotgun (WGS) entry which is preliminary data.</text>
</comment>
<organism evidence="2 3">
    <name type="scientific">Popillia japonica</name>
    <name type="common">Japanese beetle</name>
    <dbReference type="NCBI Taxonomy" id="7064"/>
    <lineage>
        <taxon>Eukaryota</taxon>
        <taxon>Metazoa</taxon>
        <taxon>Ecdysozoa</taxon>
        <taxon>Arthropoda</taxon>
        <taxon>Hexapoda</taxon>
        <taxon>Insecta</taxon>
        <taxon>Pterygota</taxon>
        <taxon>Neoptera</taxon>
        <taxon>Endopterygota</taxon>
        <taxon>Coleoptera</taxon>
        <taxon>Polyphaga</taxon>
        <taxon>Scarabaeiformia</taxon>
        <taxon>Scarabaeidae</taxon>
        <taxon>Rutelinae</taxon>
        <taxon>Popillia</taxon>
    </lineage>
</organism>
<dbReference type="InterPro" id="IPR000477">
    <property type="entry name" value="RT_dom"/>
</dbReference>
<dbReference type="CDD" id="cd01650">
    <property type="entry name" value="RT_nLTR_like"/>
    <property type="match status" value="1"/>
</dbReference>
<protein>
    <submittedName>
        <fullName evidence="2">Reverse transcriptase (RNA-dependent DNA polymerase)</fullName>
    </submittedName>
</protein>
<dbReference type="Pfam" id="PF00078">
    <property type="entry name" value="RVT_1"/>
    <property type="match status" value="1"/>
</dbReference>
<dbReference type="PANTHER" id="PTHR19446">
    <property type="entry name" value="REVERSE TRANSCRIPTASES"/>
    <property type="match status" value="1"/>
</dbReference>
<sequence>MVPDNETILDQNIVLDESDYFVKEIAAVDWSPVLKNNVDPCAQFHQIIITKRKEVRSQFLASKNGNAKTGKEHSPLTADIFLDYFTHVGTNIHETSQKTTQTFQDFFDRTIELNSCLYRFQSVATEEVEKIISKCKGTDTLDVYGLSNKILKTTKSHISQVIAHIINVSLDRGVYPDELKLAYIMPKIKKGATEIEAYEVCSYKPMAMMPRIAKTFETVLKNQLEDHFMNNKLYIEEQHGYIKGRSRITAQLRLSHCINKAFQDNEKVVFVKRDLSKALDTISPIILVEKLRLYGVNGKALKLVELYLKNRKIFVKWNGSESNISIVRTGLLRGAVLSPLLFNIYLRDLPRCIASDVTIYGDDIAIIVSYNEFYDVERRVKEALARFVTWTIANHMKINEEKSRMLPLEKDLKYLGVYINSQYVWNLHLQHLKEKLVVAINQIKNVTMDDRKAVYFRKFHFSLARDILLWGNAADAVDIFRQQKQAISLFEQAEIVSRNTFVTNKILTAPSLYIRQCLRFIHRQHCSQAKHNQYLKQYASPIAVQLYNCIPDHIRKYGCSKFDKEITMILLSQAFYNLQEFFQFNWKTLSYLNIFNKKLHIMQLKWMLNEAITKIRTALMDKKKSTYFREFHSKLVDDVLLLCNALELKDIFEMQKEAIRELLDGSSATVKDLFIRNRILTVPSLYIYKCLRLAYIKKRNQRCPDDHTKSYTLKTVAKLYDYLPDNIGDQDYKNIMEYIREELLSSAFYNFQELYCHCKTINVTQRMSEIRKRHRMAFDNESFLRVSLNHIHWLDSATEEDSILRNLFQ</sequence>
<keyword evidence="2" id="KW-0548">Nucleotidyltransferase</keyword>
<dbReference type="InterPro" id="IPR043502">
    <property type="entry name" value="DNA/RNA_pol_sf"/>
</dbReference>
<accession>A0AAW1IYD7</accession>
<reference evidence="2 3" key="1">
    <citation type="journal article" date="2024" name="BMC Genomics">
        <title>De novo assembly and annotation of Popillia japonica's genome with initial clues to its potential as an invasive pest.</title>
        <authorList>
            <person name="Cucini C."/>
            <person name="Boschi S."/>
            <person name="Funari R."/>
            <person name="Cardaioli E."/>
            <person name="Iannotti N."/>
            <person name="Marturano G."/>
            <person name="Paoli F."/>
            <person name="Bruttini M."/>
            <person name="Carapelli A."/>
            <person name="Frati F."/>
            <person name="Nardi F."/>
        </authorList>
    </citation>
    <scope>NUCLEOTIDE SEQUENCE [LARGE SCALE GENOMIC DNA]</scope>
    <source>
        <strain evidence="2">DMR45628</strain>
    </source>
</reference>
<proteinExistence type="predicted"/>
<keyword evidence="3" id="KW-1185">Reference proteome</keyword>
<dbReference type="AlphaFoldDB" id="A0AAW1IYD7"/>
<evidence type="ECO:0000259" key="1">
    <source>
        <dbReference type="PROSITE" id="PS50878"/>
    </source>
</evidence>
<dbReference type="GO" id="GO:0003964">
    <property type="term" value="F:RNA-directed DNA polymerase activity"/>
    <property type="evidence" value="ECO:0007669"/>
    <property type="project" value="UniProtKB-KW"/>
</dbReference>
<dbReference type="EMBL" id="JASPKY010000490">
    <property type="protein sequence ID" value="KAK9695171.1"/>
    <property type="molecule type" value="Genomic_DNA"/>
</dbReference>
<evidence type="ECO:0000313" key="3">
    <source>
        <dbReference type="Proteomes" id="UP001458880"/>
    </source>
</evidence>
<keyword evidence="2" id="KW-0695">RNA-directed DNA polymerase</keyword>